<proteinExistence type="predicted"/>
<organism evidence="1">
    <name type="scientific">Bionectria ochroleuca</name>
    <name type="common">Gliocladium roseum</name>
    <dbReference type="NCBI Taxonomy" id="29856"/>
    <lineage>
        <taxon>Eukaryota</taxon>
        <taxon>Fungi</taxon>
        <taxon>Dikarya</taxon>
        <taxon>Ascomycota</taxon>
        <taxon>Pezizomycotina</taxon>
        <taxon>Sordariomycetes</taxon>
        <taxon>Hypocreomycetidae</taxon>
        <taxon>Hypocreales</taxon>
        <taxon>Bionectriaceae</taxon>
        <taxon>Clonostachys</taxon>
    </lineage>
</organism>
<reference evidence="1" key="1">
    <citation type="submission" date="2015-01" db="EMBL/GenBank/DDBJ databases">
        <authorList>
            <person name="Durling Mikael"/>
        </authorList>
    </citation>
    <scope>NUCLEOTIDE SEQUENCE</scope>
</reference>
<name>A0A0B7KLM7_BIOOC</name>
<accession>A0A0B7KLM7</accession>
<dbReference type="EMBL" id="CDPU01000056">
    <property type="protein sequence ID" value="CEO55735.1"/>
    <property type="molecule type" value="Genomic_DNA"/>
</dbReference>
<evidence type="ECO:0000313" key="1">
    <source>
        <dbReference type="EMBL" id="CEO55735.1"/>
    </source>
</evidence>
<protein>
    <submittedName>
        <fullName evidence="1">Uncharacterized protein</fullName>
    </submittedName>
</protein>
<dbReference type="AlphaFoldDB" id="A0A0B7KLM7"/>
<gene>
    <name evidence="1" type="ORF">BN869_000011793_1</name>
</gene>
<sequence>MMKEHAFPDFKLSTWEIKLRDKLGLRKNRCIRLNLQGGHFRDTGDSTHIHGIHCHEIISKRNRYEHPLSDVGKLRSPFHF</sequence>